<evidence type="ECO:0000256" key="1">
    <source>
        <dbReference type="ARBA" id="ARBA00023002"/>
    </source>
</evidence>
<feature type="active site" evidence="4">
    <location>
        <position position="11"/>
    </location>
</feature>
<dbReference type="EMBL" id="BAABKE010000011">
    <property type="protein sequence ID" value="GAA5104220.1"/>
    <property type="molecule type" value="Genomic_DNA"/>
</dbReference>
<comment type="catalytic activity">
    <reaction evidence="3 4">
        <text>[thioredoxin]-disulfide + L-methionine + H2O = L-methionine (S)-S-oxide + [thioredoxin]-dithiol</text>
        <dbReference type="Rhea" id="RHEA:19993"/>
        <dbReference type="Rhea" id="RHEA-COMP:10698"/>
        <dbReference type="Rhea" id="RHEA-COMP:10700"/>
        <dbReference type="ChEBI" id="CHEBI:15377"/>
        <dbReference type="ChEBI" id="CHEBI:29950"/>
        <dbReference type="ChEBI" id="CHEBI:50058"/>
        <dbReference type="ChEBI" id="CHEBI:57844"/>
        <dbReference type="ChEBI" id="CHEBI:58772"/>
        <dbReference type="EC" id="1.8.4.11"/>
    </reaction>
</comment>
<evidence type="ECO:0000259" key="5">
    <source>
        <dbReference type="Pfam" id="PF01625"/>
    </source>
</evidence>
<dbReference type="Pfam" id="PF01625">
    <property type="entry name" value="PMSR"/>
    <property type="match status" value="1"/>
</dbReference>
<dbReference type="InterPro" id="IPR036509">
    <property type="entry name" value="Met_Sox_Rdtase_MsrA_sf"/>
</dbReference>
<proteinExistence type="inferred from homology"/>
<dbReference type="Proteomes" id="UP001500631">
    <property type="component" value="Unassembled WGS sequence"/>
</dbReference>
<keyword evidence="1 4" id="KW-0560">Oxidoreductase</keyword>
<dbReference type="SUPFAM" id="SSF55068">
    <property type="entry name" value="Peptide methionine sulfoxide reductase"/>
    <property type="match status" value="1"/>
</dbReference>
<evidence type="ECO:0000313" key="6">
    <source>
        <dbReference type="EMBL" id="GAA5104220.1"/>
    </source>
</evidence>
<keyword evidence="7" id="KW-1185">Reference proteome</keyword>
<feature type="domain" description="Peptide methionine sulphoxide reductase MsrA" evidence="5">
    <location>
        <begin position="5"/>
        <end position="155"/>
    </location>
</feature>
<comment type="caution">
    <text evidence="6">The sequence shown here is derived from an EMBL/GenBank/DDBJ whole genome shotgun (WGS) entry which is preliminary data.</text>
</comment>
<evidence type="ECO:0000313" key="7">
    <source>
        <dbReference type="Proteomes" id="UP001500631"/>
    </source>
</evidence>
<reference evidence="7" key="1">
    <citation type="journal article" date="2019" name="Int. J. Syst. Evol. Microbiol.">
        <title>The Global Catalogue of Microorganisms (GCM) 10K type strain sequencing project: providing services to taxonomists for standard genome sequencing and annotation.</title>
        <authorList>
            <consortium name="The Broad Institute Genomics Platform"/>
            <consortium name="The Broad Institute Genome Sequencing Center for Infectious Disease"/>
            <person name="Wu L."/>
            <person name="Ma J."/>
        </authorList>
    </citation>
    <scope>NUCLEOTIDE SEQUENCE [LARGE SCALE GENOMIC DNA]</scope>
    <source>
        <strain evidence="7">JCM 18424</strain>
    </source>
</reference>
<dbReference type="HAMAP" id="MF_01401">
    <property type="entry name" value="MsrA"/>
    <property type="match status" value="1"/>
</dbReference>
<comment type="similarity">
    <text evidence="4">Belongs to the MsrA Met sulfoxide reductase family.</text>
</comment>
<organism evidence="6 7">
    <name type="scientific">Wohlfahrtiimonas larvae</name>
    <dbReference type="NCBI Taxonomy" id="1157986"/>
    <lineage>
        <taxon>Bacteria</taxon>
        <taxon>Pseudomonadati</taxon>
        <taxon>Pseudomonadota</taxon>
        <taxon>Gammaproteobacteria</taxon>
        <taxon>Cardiobacteriales</taxon>
        <taxon>Ignatzschineriaceae</taxon>
        <taxon>Wohlfahrtiimonas</taxon>
    </lineage>
</organism>
<evidence type="ECO:0000256" key="4">
    <source>
        <dbReference type="HAMAP-Rule" id="MF_01401"/>
    </source>
</evidence>
<comment type="function">
    <text evidence="4">Has an important function as a repair enzyme for proteins that have been inactivated by oxidation. Catalyzes the reversible oxidation-reduction of methionine sulfoxide in proteins to methionine.</text>
</comment>
<evidence type="ECO:0000256" key="2">
    <source>
        <dbReference type="ARBA" id="ARBA00047806"/>
    </source>
</evidence>
<gene>
    <name evidence="4 6" type="primary">msrA</name>
    <name evidence="6" type="ORF">GCM10023338_23590</name>
</gene>
<sequence length="171" mass="19620">MMERAIFAGGCFWCMVHPFDELAGIESIVSGYTGGTIENPTYQDVCGGGTGHTEAVEILFNPELIDYEALLNIYWQQVDPTDAFGQFQDRGDTYRPVIFYTSEAQKQLAEKSKYALQNSGRFTDPIVVSIEPAQEFYVAEEYHQDFYRKSPERYALTSAFRQHFLNTIWHK</sequence>
<accession>A0ABP9N4A8</accession>
<dbReference type="InterPro" id="IPR002569">
    <property type="entry name" value="Met_Sox_Rdtase_MsrA_dom"/>
</dbReference>
<comment type="catalytic activity">
    <reaction evidence="2 4">
        <text>L-methionyl-[protein] + [thioredoxin]-disulfide + H2O = L-methionyl-(S)-S-oxide-[protein] + [thioredoxin]-dithiol</text>
        <dbReference type="Rhea" id="RHEA:14217"/>
        <dbReference type="Rhea" id="RHEA-COMP:10698"/>
        <dbReference type="Rhea" id="RHEA-COMP:10700"/>
        <dbReference type="Rhea" id="RHEA-COMP:12313"/>
        <dbReference type="Rhea" id="RHEA-COMP:12315"/>
        <dbReference type="ChEBI" id="CHEBI:15377"/>
        <dbReference type="ChEBI" id="CHEBI:16044"/>
        <dbReference type="ChEBI" id="CHEBI:29950"/>
        <dbReference type="ChEBI" id="CHEBI:44120"/>
        <dbReference type="ChEBI" id="CHEBI:50058"/>
        <dbReference type="EC" id="1.8.4.11"/>
    </reaction>
</comment>
<dbReference type="PANTHER" id="PTHR43774">
    <property type="entry name" value="PEPTIDE METHIONINE SULFOXIDE REDUCTASE"/>
    <property type="match status" value="1"/>
</dbReference>
<name>A0ABP9N4A8_9GAMM</name>
<evidence type="ECO:0000256" key="3">
    <source>
        <dbReference type="ARBA" id="ARBA00048782"/>
    </source>
</evidence>
<dbReference type="PANTHER" id="PTHR43774:SF1">
    <property type="entry name" value="PEPTIDE METHIONINE SULFOXIDE REDUCTASE MSRA 2"/>
    <property type="match status" value="1"/>
</dbReference>
<protein>
    <recommendedName>
        <fullName evidence="4">Peptide methionine sulfoxide reductase MsrA</fullName>
        <shortName evidence="4">Protein-methionine-S-oxide reductase</shortName>
        <ecNumber evidence="4">1.8.4.11</ecNumber>
    </recommendedName>
    <alternativeName>
        <fullName evidence="4">Peptide-methionine (S)-S-oxide reductase</fullName>
        <shortName evidence="4">Peptide Met(O) reductase</shortName>
    </alternativeName>
</protein>
<dbReference type="NCBIfam" id="TIGR00401">
    <property type="entry name" value="msrA"/>
    <property type="match status" value="1"/>
</dbReference>
<dbReference type="EC" id="1.8.4.11" evidence="4"/>
<dbReference type="Gene3D" id="3.30.1060.10">
    <property type="entry name" value="Peptide methionine sulphoxide reductase MsrA"/>
    <property type="match status" value="1"/>
</dbReference>